<name>A0A388KDX0_CHABU</name>
<dbReference type="EMBL" id="BFEA01000097">
    <property type="protein sequence ID" value="GBG68231.1"/>
    <property type="molecule type" value="Genomic_DNA"/>
</dbReference>
<dbReference type="Gramene" id="GBG68231">
    <property type="protein sequence ID" value="GBG68231"/>
    <property type="gene ID" value="CBR_g2782"/>
</dbReference>
<gene>
    <name evidence="1" type="ORF">CBR_g2782</name>
</gene>
<dbReference type="AlphaFoldDB" id="A0A388KDX0"/>
<comment type="caution">
    <text evidence="1">The sequence shown here is derived from an EMBL/GenBank/DDBJ whole genome shotgun (WGS) entry which is preliminary data.</text>
</comment>
<sequence>MDIIGMSNKILSTEKGRKKEQATAVRIARDPDQAAVRMARDWDRGAVQVARVRQQAAVQAWDRDRSAVQVARVRDQAAVVQLSKGPTIESNTTVVQYWSASGLTNRKNSRSSRIRQWDRDRSAVQVARLRDQAAVVQLSKGPMVESNITVFPYWSAPGLTKRRSSRSSRIRQWDRDRSAVQVARVRDQAEV</sequence>
<evidence type="ECO:0000313" key="2">
    <source>
        <dbReference type="Proteomes" id="UP000265515"/>
    </source>
</evidence>
<evidence type="ECO:0000313" key="1">
    <source>
        <dbReference type="EMBL" id="GBG68231.1"/>
    </source>
</evidence>
<proteinExistence type="predicted"/>
<accession>A0A388KDX0</accession>
<organism evidence="1 2">
    <name type="scientific">Chara braunii</name>
    <name type="common">Braun's stonewort</name>
    <dbReference type="NCBI Taxonomy" id="69332"/>
    <lineage>
        <taxon>Eukaryota</taxon>
        <taxon>Viridiplantae</taxon>
        <taxon>Streptophyta</taxon>
        <taxon>Charophyceae</taxon>
        <taxon>Charales</taxon>
        <taxon>Characeae</taxon>
        <taxon>Chara</taxon>
    </lineage>
</organism>
<protein>
    <submittedName>
        <fullName evidence="1">Uncharacterized protein</fullName>
    </submittedName>
</protein>
<reference evidence="1 2" key="1">
    <citation type="journal article" date="2018" name="Cell">
        <title>The Chara Genome: Secondary Complexity and Implications for Plant Terrestrialization.</title>
        <authorList>
            <person name="Nishiyama T."/>
            <person name="Sakayama H."/>
            <person name="Vries J.D."/>
            <person name="Buschmann H."/>
            <person name="Saint-Marcoux D."/>
            <person name="Ullrich K.K."/>
            <person name="Haas F.B."/>
            <person name="Vanderstraeten L."/>
            <person name="Becker D."/>
            <person name="Lang D."/>
            <person name="Vosolsobe S."/>
            <person name="Rombauts S."/>
            <person name="Wilhelmsson P.K.I."/>
            <person name="Janitza P."/>
            <person name="Kern R."/>
            <person name="Heyl A."/>
            <person name="Rumpler F."/>
            <person name="Villalobos L.I.A.C."/>
            <person name="Clay J.M."/>
            <person name="Skokan R."/>
            <person name="Toyoda A."/>
            <person name="Suzuki Y."/>
            <person name="Kagoshima H."/>
            <person name="Schijlen E."/>
            <person name="Tajeshwar N."/>
            <person name="Catarino B."/>
            <person name="Hetherington A.J."/>
            <person name="Saltykova A."/>
            <person name="Bonnot C."/>
            <person name="Breuninger H."/>
            <person name="Symeonidi A."/>
            <person name="Radhakrishnan G.V."/>
            <person name="Van Nieuwerburgh F."/>
            <person name="Deforce D."/>
            <person name="Chang C."/>
            <person name="Karol K.G."/>
            <person name="Hedrich R."/>
            <person name="Ulvskov P."/>
            <person name="Glockner G."/>
            <person name="Delwiche C.F."/>
            <person name="Petrasek J."/>
            <person name="Van de Peer Y."/>
            <person name="Friml J."/>
            <person name="Beilby M."/>
            <person name="Dolan L."/>
            <person name="Kohara Y."/>
            <person name="Sugano S."/>
            <person name="Fujiyama A."/>
            <person name="Delaux P.-M."/>
            <person name="Quint M."/>
            <person name="TheiBen G."/>
            <person name="Hagemann M."/>
            <person name="Harholt J."/>
            <person name="Dunand C."/>
            <person name="Zachgo S."/>
            <person name="Langdale J."/>
            <person name="Maumus F."/>
            <person name="Straeten D.V.D."/>
            <person name="Gould S.B."/>
            <person name="Rensing S.A."/>
        </authorList>
    </citation>
    <scope>NUCLEOTIDE SEQUENCE [LARGE SCALE GENOMIC DNA]</scope>
    <source>
        <strain evidence="1 2">S276</strain>
    </source>
</reference>
<keyword evidence="2" id="KW-1185">Reference proteome</keyword>
<dbReference type="Proteomes" id="UP000265515">
    <property type="component" value="Unassembled WGS sequence"/>
</dbReference>